<gene>
    <name evidence="2" type="ordered locus">BN6_44240</name>
</gene>
<dbReference type="OrthoDB" id="5510591at2"/>
<evidence type="ECO:0000313" key="2">
    <source>
        <dbReference type="EMBL" id="CCH31705.1"/>
    </source>
</evidence>
<evidence type="ECO:0000313" key="3">
    <source>
        <dbReference type="Proteomes" id="UP000006281"/>
    </source>
</evidence>
<dbReference type="InterPro" id="IPR008030">
    <property type="entry name" value="NmrA-like"/>
</dbReference>
<dbReference type="RefSeq" id="WP_015101817.1">
    <property type="nucleotide sequence ID" value="NC_019673.1"/>
</dbReference>
<reference evidence="2 3" key="1">
    <citation type="journal article" date="2012" name="BMC Genomics">
        <title>Complete genome sequence of Saccharothrix espanaensis DSM 44229T and comparison to the other completely sequenced Pseudonocardiaceae.</title>
        <authorList>
            <person name="Strobel T."/>
            <person name="Al-Dilaimi A."/>
            <person name="Blom J."/>
            <person name="Gessner A."/>
            <person name="Kalinowski J."/>
            <person name="Luzhetska M."/>
            <person name="Puhler A."/>
            <person name="Szczepanowski R."/>
            <person name="Bechthold A."/>
            <person name="Ruckert C."/>
        </authorList>
    </citation>
    <scope>NUCLEOTIDE SEQUENCE [LARGE SCALE GENOMIC DNA]</scope>
    <source>
        <strain evidence="3">ATCC 51144 / DSM 44229 / JCM 9112 / NBRC 15066 / NRRL 15764</strain>
    </source>
</reference>
<dbReference type="PANTHER" id="PTHR43162">
    <property type="match status" value="1"/>
</dbReference>
<dbReference type="SUPFAM" id="SSF51735">
    <property type="entry name" value="NAD(P)-binding Rossmann-fold domains"/>
    <property type="match status" value="1"/>
</dbReference>
<dbReference type="Pfam" id="PF05368">
    <property type="entry name" value="NmrA"/>
    <property type="match status" value="1"/>
</dbReference>
<dbReference type="InterPro" id="IPR051604">
    <property type="entry name" value="Ergot_Alk_Oxidoreductase"/>
</dbReference>
<dbReference type="EMBL" id="HE804045">
    <property type="protein sequence ID" value="CCH31705.1"/>
    <property type="molecule type" value="Genomic_DNA"/>
</dbReference>
<protein>
    <recommendedName>
        <fullName evidence="1">NmrA-like domain-containing protein</fullName>
    </recommendedName>
</protein>
<name>K0JV20_SACES</name>
<feature type="domain" description="NmrA-like" evidence="1">
    <location>
        <begin position="2"/>
        <end position="256"/>
    </location>
</feature>
<dbReference type="Gene3D" id="3.40.50.720">
    <property type="entry name" value="NAD(P)-binding Rossmann-like Domain"/>
    <property type="match status" value="1"/>
</dbReference>
<dbReference type="PANTHER" id="PTHR43162:SF1">
    <property type="entry name" value="PRESTALK A DIFFERENTIATION PROTEIN A"/>
    <property type="match status" value="1"/>
</dbReference>
<dbReference type="HOGENOM" id="CLU_007383_10_6_11"/>
<dbReference type="CDD" id="cd05269">
    <property type="entry name" value="TMR_SDR_a"/>
    <property type="match status" value="1"/>
</dbReference>
<dbReference type="InterPro" id="IPR036291">
    <property type="entry name" value="NAD(P)-bd_dom_sf"/>
</dbReference>
<keyword evidence="3" id="KW-1185">Reference proteome</keyword>
<evidence type="ECO:0000259" key="1">
    <source>
        <dbReference type="Pfam" id="PF05368"/>
    </source>
</evidence>
<dbReference type="eggNOG" id="COG0702">
    <property type="taxonomic scope" value="Bacteria"/>
</dbReference>
<dbReference type="STRING" id="1179773.BN6_44240"/>
<proteinExistence type="predicted"/>
<dbReference type="Proteomes" id="UP000006281">
    <property type="component" value="Chromosome"/>
</dbReference>
<dbReference type="BioCyc" id="SESP1179773:BN6_RS21420-MONOMER"/>
<dbReference type="AlphaFoldDB" id="K0JV20"/>
<dbReference type="PATRIC" id="fig|1179773.3.peg.4432"/>
<accession>K0JV20</accession>
<organism evidence="2 3">
    <name type="scientific">Saccharothrix espanaensis (strain ATCC 51144 / DSM 44229 / JCM 9112 / NBRC 15066 / NRRL 15764)</name>
    <dbReference type="NCBI Taxonomy" id="1179773"/>
    <lineage>
        <taxon>Bacteria</taxon>
        <taxon>Bacillati</taxon>
        <taxon>Actinomycetota</taxon>
        <taxon>Actinomycetes</taxon>
        <taxon>Pseudonocardiales</taxon>
        <taxon>Pseudonocardiaceae</taxon>
        <taxon>Saccharothrix</taxon>
    </lineage>
</organism>
<dbReference type="Gene3D" id="3.90.25.10">
    <property type="entry name" value="UDP-galactose 4-epimerase, domain 1"/>
    <property type="match status" value="1"/>
</dbReference>
<dbReference type="KEGG" id="sesp:BN6_44240"/>
<sequence length="304" mass="31864">MILVTGATGTIGRSLVGELTGRGVPFRALVRSAAKGAELGCDHVVGDFDDPDSITAALTGVDRLFLNSTGVTAGPGEQPIARRQRTVIDAAVRAGVSAVVKVSVWKPRHGGKLALGAHWEAERHLRASGLDWAVLQPTGFMQNFVTGAALVTEDGDILGAYGDAGVAYVDCRDIAAVAAELLTGTRWNEDFALTGPEAIDHRHIAARLSAVTGRTIRYVDLPPDELAARLTGQGLPADFAADIAELFAEVGAGAQDTTTTTVRDVTGRDPRTFERFLADHADLLAVRGTEAASRSTGQSLVQDS</sequence>